<proteinExistence type="predicted"/>
<dbReference type="GO" id="GO:0046872">
    <property type="term" value="F:metal ion binding"/>
    <property type="evidence" value="ECO:0007669"/>
    <property type="project" value="UniProtKB-KW"/>
</dbReference>
<dbReference type="GO" id="GO:0019239">
    <property type="term" value="F:deaminase activity"/>
    <property type="evidence" value="ECO:0007669"/>
    <property type="project" value="TreeGrafter"/>
</dbReference>
<evidence type="ECO:0000313" key="7">
    <source>
        <dbReference type="EMBL" id="KAH7322476.1"/>
    </source>
</evidence>
<evidence type="ECO:0000256" key="3">
    <source>
        <dbReference type="ARBA" id="ARBA00022801"/>
    </source>
</evidence>
<evidence type="ECO:0000256" key="5">
    <source>
        <dbReference type="SAM" id="SignalP"/>
    </source>
</evidence>
<evidence type="ECO:0000259" key="6">
    <source>
        <dbReference type="Pfam" id="PF01979"/>
    </source>
</evidence>
<sequence>MLRIFTTLLAFQSACVAASTKLLHGGTIIAFDQATEQLRIVHDGSLLIEDGWIASIFDTSSPKDLPRGTEMIDCTDKIITPGFIDTHRHGWQTVFKTSGPNAPMAEYVARYSPPAVRPLFTPEDLYISQLAGIYEAIAAGVTTILDHAHHTWTPEHAKAGLDASVDSGARVFFAYTFQNSSAEFGIPEQITQWRDLASSMSSNLTSLAISYDEWATNPAGTHTRAIIDLINNSGTQVMTTHHVGGPWMLGNSPQDLDHANILDSSVPIVISHASYIDPSGAALLRKTNKHISITTESEMHYGLLHPTSHLVLDQASLGVDTHFAFSTDILTQARMFLQSTRYRVFENTLDRWQIPDRSPLSVNQAFLLATRNGGLALGRRDLGVIAQDAKADIVVWNGRSPALLSWSDPVAAIILHASVGDIEHIMVDGEFKMRDRRLTAENYKETQDLFLATAKRIQKALSEIPLPPLERTFPTGSPYGYVLPLHV</sequence>
<dbReference type="InterPro" id="IPR006680">
    <property type="entry name" value="Amidohydro-rel"/>
</dbReference>
<keyword evidence="5" id="KW-0732">Signal</keyword>
<dbReference type="InterPro" id="IPR051607">
    <property type="entry name" value="Metallo-dep_hydrolases"/>
</dbReference>
<evidence type="ECO:0000256" key="2">
    <source>
        <dbReference type="ARBA" id="ARBA00022723"/>
    </source>
</evidence>
<keyword evidence="2" id="KW-0479">Metal-binding</keyword>
<dbReference type="AlphaFoldDB" id="A0A8K0SYM2"/>
<keyword evidence="3" id="KW-0378">Hydrolase</keyword>
<name>A0A8K0SYM2_9HYPO</name>
<dbReference type="Proteomes" id="UP000813444">
    <property type="component" value="Unassembled WGS sequence"/>
</dbReference>
<dbReference type="Gene3D" id="2.30.40.10">
    <property type="entry name" value="Urease, subunit C, domain 1"/>
    <property type="match status" value="1"/>
</dbReference>
<dbReference type="InterPro" id="IPR032466">
    <property type="entry name" value="Metal_Hydrolase"/>
</dbReference>
<reference evidence="7" key="1">
    <citation type="journal article" date="2021" name="Nat. Commun.">
        <title>Genetic determinants of endophytism in the Arabidopsis root mycobiome.</title>
        <authorList>
            <person name="Mesny F."/>
            <person name="Miyauchi S."/>
            <person name="Thiergart T."/>
            <person name="Pickel B."/>
            <person name="Atanasova L."/>
            <person name="Karlsson M."/>
            <person name="Huettel B."/>
            <person name="Barry K.W."/>
            <person name="Haridas S."/>
            <person name="Chen C."/>
            <person name="Bauer D."/>
            <person name="Andreopoulos W."/>
            <person name="Pangilinan J."/>
            <person name="LaButti K."/>
            <person name="Riley R."/>
            <person name="Lipzen A."/>
            <person name="Clum A."/>
            <person name="Drula E."/>
            <person name="Henrissat B."/>
            <person name="Kohler A."/>
            <person name="Grigoriev I.V."/>
            <person name="Martin F.M."/>
            <person name="Hacquard S."/>
        </authorList>
    </citation>
    <scope>NUCLEOTIDE SEQUENCE</scope>
    <source>
        <strain evidence="7">MPI-CAGE-CH-0235</strain>
    </source>
</reference>
<dbReference type="Pfam" id="PF01979">
    <property type="entry name" value="Amidohydro_1"/>
    <property type="match status" value="1"/>
</dbReference>
<evidence type="ECO:0000256" key="1">
    <source>
        <dbReference type="ARBA" id="ARBA00001947"/>
    </source>
</evidence>
<evidence type="ECO:0000313" key="8">
    <source>
        <dbReference type="Proteomes" id="UP000813444"/>
    </source>
</evidence>
<accession>A0A8K0SYM2</accession>
<dbReference type="OrthoDB" id="194468at2759"/>
<dbReference type="SUPFAM" id="SSF51338">
    <property type="entry name" value="Composite domain of metallo-dependent hydrolases"/>
    <property type="match status" value="1"/>
</dbReference>
<feature type="domain" description="Amidohydrolase-related" evidence="6">
    <location>
        <begin position="78"/>
        <end position="430"/>
    </location>
</feature>
<dbReference type="GO" id="GO:0005829">
    <property type="term" value="C:cytosol"/>
    <property type="evidence" value="ECO:0007669"/>
    <property type="project" value="TreeGrafter"/>
</dbReference>
<protein>
    <submittedName>
        <fullName evidence="7">Amidohydrolase family protein</fullName>
    </submittedName>
</protein>
<comment type="cofactor">
    <cofactor evidence="1">
        <name>Zn(2+)</name>
        <dbReference type="ChEBI" id="CHEBI:29105"/>
    </cofactor>
</comment>
<dbReference type="EMBL" id="JAGPNK010000004">
    <property type="protein sequence ID" value="KAH7322476.1"/>
    <property type="molecule type" value="Genomic_DNA"/>
</dbReference>
<evidence type="ECO:0000256" key="4">
    <source>
        <dbReference type="ARBA" id="ARBA00022833"/>
    </source>
</evidence>
<feature type="signal peptide" evidence="5">
    <location>
        <begin position="1"/>
        <end position="17"/>
    </location>
</feature>
<dbReference type="InterPro" id="IPR011059">
    <property type="entry name" value="Metal-dep_hydrolase_composite"/>
</dbReference>
<comment type="caution">
    <text evidence="7">The sequence shown here is derived from an EMBL/GenBank/DDBJ whole genome shotgun (WGS) entry which is preliminary data.</text>
</comment>
<keyword evidence="4" id="KW-0862">Zinc</keyword>
<dbReference type="PANTHER" id="PTHR11271">
    <property type="entry name" value="GUANINE DEAMINASE"/>
    <property type="match status" value="1"/>
</dbReference>
<organism evidence="7 8">
    <name type="scientific">Stachybotrys elegans</name>
    <dbReference type="NCBI Taxonomy" id="80388"/>
    <lineage>
        <taxon>Eukaryota</taxon>
        <taxon>Fungi</taxon>
        <taxon>Dikarya</taxon>
        <taxon>Ascomycota</taxon>
        <taxon>Pezizomycotina</taxon>
        <taxon>Sordariomycetes</taxon>
        <taxon>Hypocreomycetidae</taxon>
        <taxon>Hypocreales</taxon>
        <taxon>Stachybotryaceae</taxon>
        <taxon>Stachybotrys</taxon>
    </lineage>
</organism>
<gene>
    <name evidence="7" type="ORF">B0I35DRAFT_350593</name>
</gene>
<dbReference type="PANTHER" id="PTHR11271:SF37">
    <property type="entry name" value="FAMILY PROTEIN, PUTATIVE (AFU_ORTHOLOGUE AFUA_4G00460)-RELATED"/>
    <property type="match status" value="1"/>
</dbReference>
<dbReference type="Gene3D" id="3.20.20.140">
    <property type="entry name" value="Metal-dependent hydrolases"/>
    <property type="match status" value="1"/>
</dbReference>
<dbReference type="SUPFAM" id="SSF51556">
    <property type="entry name" value="Metallo-dependent hydrolases"/>
    <property type="match status" value="1"/>
</dbReference>
<feature type="chain" id="PRO_5035473366" evidence="5">
    <location>
        <begin position="18"/>
        <end position="487"/>
    </location>
</feature>
<keyword evidence="8" id="KW-1185">Reference proteome</keyword>